<evidence type="ECO:0008006" key="5">
    <source>
        <dbReference type="Google" id="ProtNLM"/>
    </source>
</evidence>
<feature type="signal peptide" evidence="2">
    <location>
        <begin position="1"/>
        <end position="23"/>
    </location>
</feature>
<organism evidence="3 4">
    <name type="scientific">Aestuariibaculum marinum</name>
    <dbReference type="NCBI Taxonomy" id="2683592"/>
    <lineage>
        <taxon>Bacteria</taxon>
        <taxon>Pseudomonadati</taxon>
        <taxon>Bacteroidota</taxon>
        <taxon>Flavobacteriia</taxon>
        <taxon>Flavobacteriales</taxon>
        <taxon>Flavobacteriaceae</taxon>
    </lineage>
</organism>
<keyword evidence="2" id="KW-0732">Signal</keyword>
<evidence type="ECO:0000313" key="4">
    <source>
        <dbReference type="Proteomes" id="UP000621516"/>
    </source>
</evidence>
<dbReference type="AlphaFoldDB" id="A0A8J6U3D7"/>
<reference evidence="3 4" key="1">
    <citation type="journal article" date="2018" name="J. Microbiol.">
        <title>Aestuariibaculum marinum sp. nov., a marine bacterium isolated from seawater in South Korea.</title>
        <authorList>
            <person name="Choi J."/>
            <person name="Lee D."/>
            <person name="Jang J.H."/>
            <person name="Cha S."/>
            <person name="Seo T."/>
        </authorList>
    </citation>
    <scope>NUCLEOTIDE SEQUENCE [LARGE SCALE GENOMIC DNA]</scope>
    <source>
        <strain evidence="3 4">IP7</strain>
    </source>
</reference>
<sequence>MNKSIINKALFLLSFFIAGHVIAQEKQTKLSQSINVDKDVTVNLNTSYSNIVIDTWNKDVVEIEAYIEGEKLSKEELAKALKAWNIDVDATKSEVTISTKGNAHQVWAYKYSTGDDNEAIHTVIKELKFELADMPEVPKFVVIPEIPEIPPLPEIPEMPELPVLPEGVGKVHFDYEAYKKDGEKYLKEYTKQFEKTFGKDYEKKMEAWGEKFEKEWGKKYAKQMEEWGERFAEQMERDASKREADAERISVEMEKRYAKQQEERERAMEIRMKEREKHMAKREKHLQERERLADERRVVIEKMVSDKTMSGVKKIIKIKLPKKAKLKVNVRHGEIEFASAVDNLKANLEYTKFKANSINGSQTSINASYSPVVVTHWNVGNLNLNYVKKASINNAKQLVINSNSSNVVIDNLEGSAIINGSIGDLKIVKIDDSFSNLNVMLQNSDATIVLPNVEYSLQYVGNHSRFSHPKKTTPNNVSSFSTGNLSSGKNIVVNAKYSTVDMK</sequence>
<proteinExistence type="predicted"/>
<gene>
    <name evidence="3" type="ORF">ICJ85_03345</name>
</gene>
<comment type="caution">
    <text evidence="3">The sequence shown here is derived from an EMBL/GenBank/DDBJ whole genome shotgun (WGS) entry which is preliminary data.</text>
</comment>
<dbReference type="EMBL" id="JACVXD010000001">
    <property type="protein sequence ID" value="MBD0823047.1"/>
    <property type="molecule type" value="Genomic_DNA"/>
</dbReference>
<keyword evidence="1" id="KW-0175">Coiled coil</keyword>
<evidence type="ECO:0000256" key="1">
    <source>
        <dbReference type="SAM" id="Coils"/>
    </source>
</evidence>
<name>A0A8J6U3D7_9FLAO</name>
<dbReference type="RefSeq" id="WP_188222346.1">
    <property type="nucleotide sequence ID" value="NZ_JACVXD010000001.1"/>
</dbReference>
<dbReference type="Proteomes" id="UP000621516">
    <property type="component" value="Unassembled WGS sequence"/>
</dbReference>
<feature type="chain" id="PRO_5035311067" description="Adhesin domain-containing protein" evidence="2">
    <location>
        <begin position="24"/>
        <end position="503"/>
    </location>
</feature>
<feature type="coiled-coil region" evidence="1">
    <location>
        <begin position="243"/>
        <end position="295"/>
    </location>
</feature>
<accession>A0A8J6U3D7</accession>
<keyword evidence="4" id="KW-1185">Reference proteome</keyword>
<protein>
    <recommendedName>
        <fullName evidence="5">Adhesin domain-containing protein</fullName>
    </recommendedName>
</protein>
<evidence type="ECO:0000313" key="3">
    <source>
        <dbReference type="EMBL" id="MBD0823047.1"/>
    </source>
</evidence>
<evidence type="ECO:0000256" key="2">
    <source>
        <dbReference type="SAM" id="SignalP"/>
    </source>
</evidence>